<feature type="domain" description="PspA-associated" evidence="1">
    <location>
        <begin position="1"/>
        <end position="92"/>
    </location>
</feature>
<sequence>MIVRLMGEGQYELEKKHVDEVNKIDNDIVNIVKKGDEKVFKTEIKKLSDYVKRNGKKIPDDVIKPSECIIPPSDLTLDEAKKIFAGDGLFPD</sequence>
<organism evidence="2 3">
    <name type="scientific">Candidatus Methanoperedens nitratireducens</name>
    <dbReference type="NCBI Taxonomy" id="1392998"/>
    <lineage>
        <taxon>Archaea</taxon>
        <taxon>Methanobacteriati</taxon>
        <taxon>Methanobacteriota</taxon>
        <taxon>Stenosarchaea group</taxon>
        <taxon>Methanomicrobia</taxon>
        <taxon>Methanosarcinales</taxon>
        <taxon>ANME-2 cluster</taxon>
        <taxon>Candidatus Methanoperedentaceae</taxon>
        <taxon>Candidatus Methanoperedens</taxon>
    </lineage>
</organism>
<dbReference type="AlphaFoldDB" id="A0A0P8A0W0"/>
<dbReference type="Proteomes" id="UP000050360">
    <property type="component" value="Unassembled WGS sequence"/>
</dbReference>
<dbReference type="Pfam" id="PF22743">
    <property type="entry name" value="PspAA"/>
    <property type="match status" value="1"/>
</dbReference>
<evidence type="ECO:0000313" key="2">
    <source>
        <dbReference type="EMBL" id="KPQ41605.1"/>
    </source>
</evidence>
<reference evidence="2 3" key="1">
    <citation type="submission" date="2015-09" db="EMBL/GenBank/DDBJ databases">
        <title>A metagenomics-based metabolic model of nitrate-dependent anaerobic oxidation of methane by Methanoperedens-like archaea.</title>
        <authorList>
            <person name="Arshad A."/>
            <person name="Speth D.R."/>
            <person name="De Graaf R.M."/>
            <person name="Op Den Camp H.J."/>
            <person name="Jetten M.S."/>
            <person name="Welte C.U."/>
        </authorList>
    </citation>
    <scope>NUCLEOTIDE SEQUENCE [LARGE SCALE GENOMIC DNA]</scope>
</reference>
<evidence type="ECO:0000313" key="3">
    <source>
        <dbReference type="Proteomes" id="UP000050360"/>
    </source>
</evidence>
<dbReference type="InterPro" id="IPR054437">
    <property type="entry name" value="PspA-assoc_dom"/>
</dbReference>
<gene>
    <name evidence="2" type="ORF">MPEBLZ_03852</name>
</gene>
<dbReference type="EMBL" id="LKCM01000333">
    <property type="protein sequence ID" value="KPQ41605.1"/>
    <property type="molecule type" value="Genomic_DNA"/>
</dbReference>
<comment type="caution">
    <text evidence="2">The sequence shown here is derived from an EMBL/GenBank/DDBJ whole genome shotgun (WGS) entry which is preliminary data.</text>
</comment>
<name>A0A0P8A0W0_9EURY</name>
<evidence type="ECO:0000259" key="1">
    <source>
        <dbReference type="Pfam" id="PF22743"/>
    </source>
</evidence>
<accession>A0A0P8A0W0</accession>
<proteinExistence type="predicted"/>
<protein>
    <recommendedName>
        <fullName evidence="1">PspA-associated domain-containing protein</fullName>
    </recommendedName>
</protein>